<feature type="compositionally biased region" description="Polar residues" evidence="5">
    <location>
        <begin position="1"/>
        <end position="24"/>
    </location>
</feature>
<dbReference type="InterPro" id="IPR036259">
    <property type="entry name" value="MFS_trans_sf"/>
</dbReference>
<dbReference type="Proteomes" id="UP000717996">
    <property type="component" value="Unassembled WGS sequence"/>
</dbReference>
<evidence type="ECO:0000256" key="6">
    <source>
        <dbReference type="SAM" id="Phobius"/>
    </source>
</evidence>
<feature type="transmembrane region" description="Helical" evidence="6">
    <location>
        <begin position="320"/>
        <end position="341"/>
    </location>
</feature>
<dbReference type="GO" id="GO:0022857">
    <property type="term" value="F:transmembrane transporter activity"/>
    <property type="evidence" value="ECO:0007669"/>
    <property type="project" value="InterPro"/>
</dbReference>
<dbReference type="PANTHER" id="PTHR10924:SF27">
    <property type="entry name" value="SOLUTE CARRIER FAMILY 49 MEMBER 4"/>
    <property type="match status" value="1"/>
</dbReference>
<name>A0A9P6YI35_RHIOR</name>
<dbReference type="Pfam" id="PF07690">
    <property type="entry name" value="MFS_1"/>
    <property type="match status" value="1"/>
</dbReference>
<evidence type="ECO:0000256" key="3">
    <source>
        <dbReference type="ARBA" id="ARBA00022989"/>
    </source>
</evidence>
<dbReference type="InterPro" id="IPR011701">
    <property type="entry name" value="MFS"/>
</dbReference>
<evidence type="ECO:0000313" key="7">
    <source>
        <dbReference type="EMBL" id="KAG1549015.1"/>
    </source>
</evidence>
<evidence type="ECO:0000256" key="4">
    <source>
        <dbReference type="ARBA" id="ARBA00023136"/>
    </source>
</evidence>
<comment type="subcellular location">
    <subcellularLocation>
        <location evidence="1">Membrane</location>
        <topology evidence="1">Multi-pass membrane protein</topology>
    </subcellularLocation>
</comment>
<keyword evidence="3 6" id="KW-1133">Transmembrane helix</keyword>
<accession>A0A9P6YI35</accession>
<comment type="caution">
    <text evidence="7">The sequence shown here is derived from an EMBL/GenBank/DDBJ whole genome shotgun (WGS) entry which is preliminary data.</text>
</comment>
<keyword evidence="2 6" id="KW-0812">Transmembrane</keyword>
<feature type="transmembrane region" description="Helical" evidence="6">
    <location>
        <begin position="193"/>
        <end position="217"/>
    </location>
</feature>
<evidence type="ECO:0000256" key="5">
    <source>
        <dbReference type="SAM" id="MobiDB-lite"/>
    </source>
</evidence>
<dbReference type="InterPro" id="IPR049680">
    <property type="entry name" value="FLVCR1-2_SLC49-like"/>
</dbReference>
<dbReference type="GO" id="GO:0016020">
    <property type="term" value="C:membrane"/>
    <property type="evidence" value="ECO:0007669"/>
    <property type="project" value="UniProtKB-SubCell"/>
</dbReference>
<feature type="transmembrane region" description="Helical" evidence="6">
    <location>
        <begin position="160"/>
        <end position="181"/>
    </location>
</feature>
<feature type="transmembrane region" description="Helical" evidence="6">
    <location>
        <begin position="347"/>
        <end position="366"/>
    </location>
</feature>
<feature type="transmembrane region" description="Helical" evidence="6">
    <location>
        <begin position="223"/>
        <end position="244"/>
    </location>
</feature>
<dbReference type="SUPFAM" id="SSF103473">
    <property type="entry name" value="MFS general substrate transporter"/>
    <property type="match status" value="1"/>
</dbReference>
<dbReference type="AlphaFoldDB" id="A0A9P6YI35"/>
<sequence length="465" mass="51274">MSTKNQKIPSYLQSANNGRNQTIGKNDEKDQDRLNQRSEEVNTSIDNEAENISIASQKFKTYPQAWISLFLLVLVRTVISVFQYTFSVVPRATEQYFNVSLSAVNWLTNVQCIVYVFVSFFTGWIFEKLGVKRSIIASGFLCALGSAIRCIAVKMEIPSYVLTMVGQVIGGTAAPLALNIMTMFSITWFTERLRATAGMFVASNYGAILVMFVIPSITLNETYIPMVLNLVAGFALIVFIPLLFMPNRPPTPPSIIVESERPPFFVGLKMLFKNLHFWILAPHGYSDKDAGTLNAFAFFAGTLGCSVAGPVLDMTKQYKLFLRLISPMVFFVQTLTFPVSGATTGSLLWQGAQVFGFIFVIVMDAFRDPNGTPANSMSRSLIFEAAIAGVIMLLSFLFNGQMKQSETAKWSKGSSQNVEGYADKITSALPVVATDVAVLLDLSEANESKQSVLETEEVGFSNDTR</sequence>
<feature type="transmembrane region" description="Helical" evidence="6">
    <location>
        <begin position="65"/>
        <end position="86"/>
    </location>
</feature>
<feature type="compositionally biased region" description="Basic and acidic residues" evidence="5">
    <location>
        <begin position="25"/>
        <end position="37"/>
    </location>
</feature>
<proteinExistence type="predicted"/>
<reference evidence="7" key="1">
    <citation type="journal article" date="2020" name="Microb. Genom.">
        <title>Genetic diversity of clinical and environmental Mucorales isolates obtained from an investigation of mucormycosis cases among solid organ transplant recipients.</title>
        <authorList>
            <person name="Nguyen M.H."/>
            <person name="Kaul D."/>
            <person name="Muto C."/>
            <person name="Cheng S.J."/>
            <person name="Richter R.A."/>
            <person name="Bruno V.M."/>
            <person name="Liu G."/>
            <person name="Beyhan S."/>
            <person name="Sundermann A.J."/>
            <person name="Mounaud S."/>
            <person name="Pasculle A.W."/>
            <person name="Nierman W.C."/>
            <person name="Driscoll E."/>
            <person name="Cumbie R."/>
            <person name="Clancy C.J."/>
            <person name="Dupont C.L."/>
        </authorList>
    </citation>
    <scope>NUCLEOTIDE SEQUENCE</scope>
    <source>
        <strain evidence="7">GL16</strain>
    </source>
</reference>
<dbReference type="Gene3D" id="1.20.1250.20">
    <property type="entry name" value="MFS general substrate transporter like domains"/>
    <property type="match status" value="1"/>
</dbReference>
<evidence type="ECO:0000313" key="8">
    <source>
        <dbReference type="Proteomes" id="UP000717996"/>
    </source>
</evidence>
<organism evidence="7 8">
    <name type="scientific">Rhizopus oryzae</name>
    <name type="common">Mucormycosis agent</name>
    <name type="synonym">Rhizopus arrhizus var. delemar</name>
    <dbReference type="NCBI Taxonomy" id="64495"/>
    <lineage>
        <taxon>Eukaryota</taxon>
        <taxon>Fungi</taxon>
        <taxon>Fungi incertae sedis</taxon>
        <taxon>Mucoromycota</taxon>
        <taxon>Mucoromycotina</taxon>
        <taxon>Mucoromycetes</taxon>
        <taxon>Mucorales</taxon>
        <taxon>Mucorineae</taxon>
        <taxon>Rhizopodaceae</taxon>
        <taxon>Rhizopus</taxon>
    </lineage>
</organism>
<evidence type="ECO:0008006" key="9">
    <source>
        <dbReference type="Google" id="ProtNLM"/>
    </source>
</evidence>
<keyword evidence="4 6" id="KW-0472">Membrane</keyword>
<feature type="transmembrane region" description="Helical" evidence="6">
    <location>
        <begin position="293"/>
        <end position="313"/>
    </location>
</feature>
<feature type="transmembrane region" description="Helical" evidence="6">
    <location>
        <begin position="135"/>
        <end position="154"/>
    </location>
</feature>
<protein>
    <recommendedName>
        <fullName evidence="9">Major facilitator superfamily (MFS) profile domain-containing protein</fullName>
    </recommendedName>
</protein>
<gene>
    <name evidence="7" type="ORF">G6F51_003309</name>
</gene>
<feature type="transmembrane region" description="Helical" evidence="6">
    <location>
        <begin position="378"/>
        <end position="398"/>
    </location>
</feature>
<dbReference type="EMBL" id="JAANIT010000321">
    <property type="protein sequence ID" value="KAG1549015.1"/>
    <property type="molecule type" value="Genomic_DNA"/>
</dbReference>
<feature type="region of interest" description="Disordered" evidence="5">
    <location>
        <begin position="1"/>
        <end position="37"/>
    </location>
</feature>
<evidence type="ECO:0000256" key="1">
    <source>
        <dbReference type="ARBA" id="ARBA00004141"/>
    </source>
</evidence>
<evidence type="ECO:0000256" key="2">
    <source>
        <dbReference type="ARBA" id="ARBA00022692"/>
    </source>
</evidence>
<dbReference type="PANTHER" id="PTHR10924">
    <property type="entry name" value="MAJOR FACILITATOR SUPERFAMILY PROTEIN-RELATED"/>
    <property type="match status" value="1"/>
</dbReference>
<feature type="transmembrane region" description="Helical" evidence="6">
    <location>
        <begin position="106"/>
        <end position="126"/>
    </location>
</feature>